<name>A0A2N2E3A7_9BACT</name>
<comment type="caution">
    <text evidence="1">The sequence shown here is derived from an EMBL/GenBank/DDBJ whole genome shotgun (WGS) entry which is preliminary data.</text>
</comment>
<proteinExistence type="predicted"/>
<dbReference type="EMBL" id="PHAH01000004">
    <property type="protein sequence ID" value="PKM89188.1"/>
    <property type="molecule type" value="Genomic_DNA"/>
</dbReference>
<dbReference type="Proteomes" id="UP000233325">
    <property type="component" value="Unassembled WGS sequence"/>
</dbReference>
<dbReference type="AlphaFoldDB" id="A0A2N2E3A7"/>
<protein>
    <submittedName>
        <fullName evidence="1">Uncharacterized protein</fullName>
    </submittedName>
</protein>
<sequence length="146" mass="16489">NDATDNGPKEMFDSLKEVPYEDSRYQLIIDTLSNEPGNATLYGKLLYDQEEIWQHESSLLINAYGQNEVVLVVSTINAVGVFNSSLFFKGSDITDKAIPFGFPSIIGIRIDEDMLYLTYSDYGSFRRSEENKYASYNLLTGKLTTN</sequence>
<evidence type="ECO:0000313" key="1">
    <source>
        <dbReference type="EMBL" id="PKM89188.1"/>
    </source>
</evidence>
<accession>A0A2N2E3A7</accession>
<reference evidence="1 2" key="1">
    <citation type="journal article" date="2017" name="ISME J.">
        <title>Potential for microbial H2 and metal transformations associated with novel bacteria and archaea in deep terrestrial subsurface sediments.</title>
        <authorList>
            <person name="Hernsdorf A.W."/>
            <person name="Amano Y."/>
            <person name="Miyakawa K."/>
            <person name="Ise K."/>
            <person name="Suzuki Y."/>
            <person name="Anantharaman K."/>
            <person name="Probst A."/>
            <person name="Burstein D."/>
            <person name="Thomas B.C."/>
            <person name="Banfield J.F."/>
        </authorList>
    </citation>
    <scope>NUCLEOTIDE SEQUENCE [LARGE SCALE GENOMIC DNA]</scope>
    <source>
        <strain evidence="1">HGW-Falkowbacteria-2</strain>
    </source>
</reference>
<gene>
    <name evidence="1" type="ORF">CVU83_00450</name>
</gene>
<feature type="non-terminal residue" evidence="1">
    <location>
        <position position="1"/>
    </location>
</feature>
<evidence type="ECO:0000313" key="2">
    <source>
        <dbReference type="Proteomes" id="UP000233325"/>
    </source>
</evidence>
<organism evidence="1 2">
    <name type="scientific">Candidatus Falkowbacteria bacterium HGW-Falkowbacteria-2</name>
    <dbReference type="NCBI Taxonomy" id="2013769"/>
    <lineage>
        <taxon>Bacteria</taxon>
        <taxon>Candidatus Falkowiibacteriota</taxon>
    </lineage>
</organism>